<reference evidence="1 2" key="1">
    <citation type="journal article" date="2019" name="Int. J. Syst. Evol. Microbiol.">
        <title>The Global Catalogue of Microorganisms (GCM) 10K type strain sequencing project: providing services to taxonomists for standard genome sequencing and annotation.</title>
        <authorList>
            <consortium name="The Broad Institute Genomics Platform"/>
            <consortium name="The Broad Institute Genome Sequencing Center for Infectious Disease"/>
            <person name="Wu L."/>
            <person name="Ma J."/>
        </authorList>
    </citation>
    <scope>NUCLEOTIDE SEQUENCE [LARGE SCALE GENOMIC DNA]</scope>
    <source>
        <strain evidence="1 2">CGMCC 1.12553</strain>
    </source>
</reference>
<comment type="caution">
    <text evidence="1">The sequence shown here is derived from an EMBL/GenBank/DDBJ whole genome shotgun (WGS) entry which is preliminary data.</text>
</comment>
<dbReference type="RefSeq" id="WP_267622992.1">
    <property type="nucleotide sequence ID" value="NZ_JAODIW010000006.1"/>
</dbReference>
<proteinExistence type="predicted"/>
<dbReference type="AlphaFoldDB" id="A0ABD5PEF6"/>
<protein>
    <submittedName>
        <fullName evidence="1">FxLYD domain-containing protein</fullName>
    </submittedName>
</protein>
<dbReference type="Proteomes" id="UP001595921">
    <property type="component" value="Unassembled WGS sequence"/>
</dbReference>
<organism evidence="1 2">
    <name type="scientific">Halobium salinum</name>
    <dbReference type="NCBI Taxonomy" id="1364940"/>
    <lineage>
        <taxon>Archaea</taxon>
        <taxon>Methanobacteriati</taxon>
        <taxon>Methanobacteriota</taxon>
        <taxon>Stenosarchaea group</taxon>
        <taxon>Halobacteria</taxon>
        <taxon>Halobacteriales</taxon>
        <taxon>Haloferacaceae</taxon>
        <taxon>Halobium</taxon>
    </lineage>
</organism>
<evidence type="ECO:0000313" key="2">
    <source>
        <dbReference type="Proteomes" id="UP001595921"/>
    </source>
</evidence>
<gene>
    <name evidence="1" type="ORF">ACFO0N_14370</name>
</gene>
<dbReference type="InterPro" id="IPR047676">
    <property type="entry name" value="FxLYD_dom"/>
</dbReference>
<keyword evidence="2" id="KW-1185">Reference proteome</keyword>
<dbReference type="NCBIfam" id="NF038353">
    <property type="entry name" value="FxLYD_dom"/>
    <property type="match status" value="1"/>
</dbReference>
<dbReference type="EMBL" id="JBHSDS010000008">
    <property type="protein sequence ID" value="MFC4359128.1"/>
    <property type="molecule type" value="Genomic_DNA"/>
</dbReference>
<evidence type="ECO:0000313" key="1">
    <source>
        <dbReference type="EMBL" id="MFC4359128.1"/>
    </source>
</evidence>
<sequence>MRTESLDFELVDVSKAGPLARDVTARVTNVSGGPLDDVRVALLVAAGDRKVAEFAANLGDLDPGETRSMNRTISASPGEAFSLKANGADLHLVARIADRVERAQGTLSF</sequence>
<name>A0ABD5PEF6_9EURY</name>
<accession>A0ABD5PEF6</accession>